<organism evidence="2 3">
    <name type="scientific">Bosea eneae</name>
    <dbReference type="NCBI Taxonomy" id="151454"/>
    <lineage>
        <taxon>Bacteria</taxon>
        <taxon>Pseudomonadati</taxon>
        <taxon>Pseudomonadota</taxon>
        <taxon>Alphaproteobacteria</taxon>
        <taxon>Hyphomicrobiales</taxon>
        <taxon>Boseaceae</taxon>
        <taxon>Bosea</taxon>
    </lineage>
</organism>
<evidence type="ECO:0000256" key="1">
    <source>
        <dbReference type="SAM" id="Phobius"/>
    </source>
</evidence>
<reference evidence="3" key="1">
    <citation type="journal article" date="2019" name="Int. J. Syst. Evol. Microbiol.">
        <title>The Global Catalogue of Microorganisms (GCM) 10K type strain sequencing project: providing services to taxonomists for standard genome sequencing and annotation.</title>
        <authorList>
            <consortium name="The Broad Institute Genomics Platform"/>
            <consortium name="The Broad Institute Genome Sequencing Center for Infectious Disease"/>
            <person name="Wu L."/>
            <person name="Ma J."/>
        </authorList>
    </citation>
    <scope>NUCLEOTIDE SEQUENCE [LARGE SCALE GENOMIC DNA]</scope>
    <source>
        <strain evidence="3">NCAIM B.01391</strain>
    </source>
</reference>
<gene>
    <name evidence="2" type="ORF">ACFPOB_27075</name>
</gene>
<dbReference type="EMBL" id="JBHSLW010000067">
    <property type="protein sequence ID" value="MFC5423213.1"/>
    <property type="molecule type" value="Genomic_DNA"/>
</dbReference>
<sequence length="40" mass="4371">MFEFSEFCNPLRAEVAAAIPLPLSMLIHGLGILAVLFLEP</sequence>
<keyword evidence="1" id="KW-0472">Membrane</keyword>
<name>A0ABW0J176_9HYPH</name>
<accession>A0ABW0J176</accession>
<evidence type="ECO:0000313" key="3">
    <source>
        <dbReference type="Proteomes" id="UP001596053"/>
    </source>
</evidence>
<protein>
    <submittedName>
        <fullName evidence="2">Uncharacterized protein</fullName>
    </submittedName>
</protein>
<keyword evidence="1" id="KW-0812">Transmembrane</keyword>
<dbReference type="RefSeq" id="WP_280142091.1">
    <property type="nucleotide sequence ID" value="NZ_JBHSLW010000067.1"/>
</dbReference>
<keyword evidence="3" id="KW-1185">Reference proteome</keyword>
<proteinExistence type="predicted"/>
<feature type="transmembrane region" description="Helical" evidence="1">
    <location>
        <begin position="15"/>
        <end position="38"/>
    </location>
</feature>
<comment type="caution">
    <text evidence="2">The sequence shown here is derived from an EMBL/GenBank/DDBJ whole genome shotgun (WGS) entry which is preliminary data.</text>
</comment>
<keyword evidence="1" id="KW-1133">Transmembrane helix</keyword>
<evidence type="ECO:0000313" key="2">
    <source>
        <dbReference type="EMBL" id="MFC5423213.1"/>
    </source>
</evidence>
<dbReference type="Proteomes" id="UP001596053">
    <property type="component" value="Unassembled WGS sequence"/>
</dbReference>